<dbReference type="InterPro" id="IPR011876">
    <property type="entry name" value="IsopentenylPP_isomerase_typ1"/>
</dbReference>
<evidence type="ECO:0000256" key="8">
    <source>
        <dbReference type="ARBA" id="ARBA00022842"/>
    </source>
</evidence>
<name>A0AAE0BSN2_9CHLO</name>
<evidence type="ECO:0000256" key="9">
    <source>
        <dbReference type="ARBA" id="ARBA00022955"/>
    </source>
</evidence>
<comment type="caution">
    <text evidence="14">The sequence shown here is derived from an EMBL/GenBank/DDBJ whole genome shotgun (WGS) entry which is preliminary data.</text>
</comment>
<comment type="pathway">
    <text evidence="3">Isoprenoid biosynthesis; dimethylallyl diphosphate biosynthesis; dimethylallyl diphosphate from isopentenyl diphosphate: step 1/1.</text>
</comment>
<keyword evidence="10" id="KW-0443">Lipid metabolism</keyword>
<feature type="domain" description="Nudix hydrolase" evidence="13">
    <location>
        <begin position="117"/>
        <end position="279"/>
    </location>
</feature>
<accession>A0AAE0BSN2</accession>
<evidence type="ECO:0000256" key="7">
    <source>
        <dbReference type="ARBA" id="ARBA00022723"/>
    </source>
</evidence>
<dbReference type="Gene3D" id="3.90.79.10">
    <property type="entry name" value="Nucleoside Triphosphate Pyrophosphohydrolase"/>
    <property type="match status" value="1"/>
</dbReference>
<dbReference type="GO" id="GO:0009240">
    <property type="term" value="P:isopentenyl diphosphate biosynthetic process"/>
    <property type="evidence" value="ECO:0007669"/>
    <property type="project" value="TreeGrafter"/>
</dbReference>
<evidence type="ECO:0000313" key="15">
    <source>
        <dbReference type="Proteomes" id="UP001190700"/>
    </source>
</evidence>
<comment type="function">
    <text evidence="2">Catalyzes the 1,3-allylic rearrangement of the homoallylic substrate isopentenyl (IPP) to its highly electrophilic allylic isomer, dimethylallyl diphosphate (DMAPP).</text>
</comment>
<evidence type="ECO:0000259" key="13">
    <source>
        <dbReference type="PROSITE" id="PS51462"/>
    </source>
</evidence>
<keyword evidence="9" id="KW-0752">Steroid biosynthesis</keyword>
<dbReference type="PROSITE" id="PS51462">
    <property type="entry name" value="NUDIX"/>
    <property type="match status" value="1"/>
</dbReference>
<comment type="similarity">
    <text evidence="4">Belongs to the IPP isomerase type 1 family.</text>
</comment>
<comment type="cofactor">
    <cofactor evidence="1">
        <name>Mg(2+)</name>
        <dbReference type="ChEBI" id="CHEBI:18420"/>
    </cofactor>
</comment>
<evidence type="ECO:0000256" key="6">
    <source>
        <dbReference type="ARBA" id="ARBA00022516"/>
    </source>
</evidence>
<keyword evidence="7" id="KW-0479">Metal-binding</keyword>
<keyword evidence="12" id="KW-0413">Isomerase</keyword>
<dbReference type="GO" id="GO:0046872">
    <property type="term" value="F:metal ion binding"/>
    <property type="evidence" value="ECO:0007669"/>
    <property type="project" value="UniProtKB-KW"/>
</dbReference>
<protein>
    <recommendedName>
        <fullName evidence="5">isopentenyl-diphosphate Delta-isomerase</fullName>
        <ecNumber evidence="5">5.3.3.2</ecNumber>
    </recommendedName>
</protein>
<evidence type="ECO:0000256" key="2">
    <source>
        <dbReference type="ARBA" id="ARBA00003951"/>
    </source>
</evidence>
<evidence type="ECO:0000256" key="4">
    <source>
        <dbReference type="ARBA" id="ARBA00007579"/>
    </source>
</evidence>
<evidence type="ECO:0000256" key="1">
    <source>
        <dbReference type="ARBA" id="ARBA00001946"/>
    </source>
</evidence>
<dbReference type="NCBIfam" id="TIGR02150">
    <property type="entry name" value="IPP_isom_1"/>
    <property type="match status" value="1"/>
</dbReference>
<dbReference type="InterPro" id="IPR015797">
    <property type="entry name" value="NUDIX_hydrolase-like_dom_sf"/>
</dbReference>
<dbReference type="FunFam" id="3.90.79.10:FF:000012">
    <property type="entry name" value="Isopentenyl-diphosphate Delta-isomerase 1"/>
    <property type="match status" value="1"/>
</dbReference>
<dbReference type="AlphaFoldDB" id="A0AAE0BSN2"/>
<keyword evidence="8" id="KW-0460">Magnesium</keyword>
<evidence type="ECO:0000256" key="5">
    <source>
        <dbReference type="ARBA" id="ARBA00012057"/>
    </source>
</evidence>
<evidence type="ECO:0000256" key="11">
    <source>
        <dbReference type="ARBA" id="ARBA00023229"/>
    </source>
</evidence>
<dbReference type="EC" id="5.3.3.2" evidence="5"/>
<keyword evidence="11" id="KW-0414">Isoprene biosynthesis</keyword>
<dbReference type="PANTHER" id="PTHR10885">
    <property type="entry name" value="ISOPENTENYL-DIPHOSPHATE DELTA-ISOMERASE"/>
    <property type="match status" value="1"/>
</dbReference>
<evidence type="ECO:0000256" key="10">
    <source>
        <dbReference type="ARBA" id="ARBA00023098"/>
    </source>
</evidence>
<keyword evidence="6" id="KW-0444">Lipid biosynthesis</keyword>
<dbReference type="Proteomes" id="UP001190700">
    <property type="component" value="Unassembled WGS sequence"/>
</dbReference>
<dbReference type="SUPFAM" id="SSF55811">
    <property type="entry name" value="Nudix"/>
    <property type="match status" value="1"/>
</dbReference>
<dbReference type="CDD" id="cd02885">
    <property type="entry name" value="NUDIX_IPP_Isomerase"/>
    <property type="match status" value="1"/>
</dbReference>
<dbReference type="EMBL" id="LGRX02033404">
    <property type="protein sequence ID" value="KAK3241379.1"/>
    <property type="molecule type" value="Genomic_DNA"/>
</dbReference>
<dbReference type="Pfam" id="PF00293">
    <property type="entry name" value="NUDIX"/>
    <property type="match status" value="1"/>
</dbReference>
<gene>
    <name evidence="14" type="ORF">CYMTET_48849</name>
</gene>
<keyword evidence="15" id="KW-1185">Reference proteome</keyword>
<reference evidence="14 15" key="1">
    <citation type="journal article" date="2015" name="Genome Biol. Evol.">
        <title>Comparative Genomics of a Bacterivorous Green Alga Reveals Evolutionary Causalities and Consequences of Phago-Mixotrophic Mode of Nutrition.</title>
        <authorList>
            <person name="Burns J.A."/>
            <person name="Paasch A."/>
            <person name="Narechania A."/>
            <person name="Kim E."/>
        </authorList>
    </citation>
    <scope>NUCLEOTIDE SEQUENCE [LARGE SCALE GENOMIC DNA]</scope>
    <source>
        <strain evidence="14 15">PLY_AMNH</strain>
    </source>
</reference>
<evidence type="ECO:0000256" key="12">
    <source>
        <dbReference type="ARBA" id="ARBA00023235"/>
    </source>
</evidence>
<proteinExistence type="inferred from homology"/>
<sequence>MFQSAKVGRGLQCQTKVQPASHGKIVNKANHCRQHQYHKLARKDAVSALQNSFAVRRNLKIRRCETAASDGAWDGSGTQEELMYKDECVTVDQNDEILGHDSKYACHKFIPEQPEGILHRAFSVFLFNSEGKLLLQQRAWDKITFPGVWTNTCCSHQLYGYSPTEVDTQEDIAKGQSPGTVRAAIRKLGHELGIDAAQLPAENFKFLTRLHYCAGDATDDGEPNGWGEHELDYILFIQANVDVEVNPEEIHDSKYVTLAELQEMMAPESGLKWSPWFRIIAEKFLAMWWEDLDSALTTDKYLDQEVHQVL</sequence>
<dbReference type="InterPro" id="IPR000086">
    <property type="entry name" value="NUDIX_hydrolase_dom"/>
</dbReference>
<evidence type="ECO:0000256" key="3">
    <source>
        <dbReference type="ARBA" id="ARBA00004826"/>
    </source>
</evidence>
<dbReference type="GO" id="GO:0004452">
    <property type="term" value="F:isopentenyl-diphosphate delta-isomerase activity"/>
    <property type="evidence" value="ECO:0007669"/>
    <property type="project" value="UniProtKB-EC"/>
</dbReference>
<dbReference type="GO" id="GO:0005737">
    <property type="term" value="C:cytoplasm"/>
    <property type="evidence" value="ECO:0007669"/>
    <property type="project" value="TreeGrafter"/>
</dbReference>
<evidence type="ECO:0000313" key="14">
    <source>
        <dbReference type="EMBL" id="KAK3241379.1"/>
    </source>
</evidence>
<dbReference type="PANTHER" id="PTHR10885:SF0">
    <property type="entry name" value="ISOPENTENYL-DIPHOSPHATE DELTA-ISOMERASE"/>
    <property type="match status" value="1"/>
</dbReference>
<organism evidence="14 15">
    <name type="scientific">Cymbomonas tetramitiformis</name>
    <dbReference type="NCBI Taxonomy" id="36881"/>
    <lineage>
        <taxon>Eukaryota</taxon>
        <taxon>Viridiplantae</taxon>
        <taxon>Chlorophyta</taxon>
        <taxon>Pyramimonadophyceae</taxon>
        <taxon>Pyramimonadales</taxon>
        <taxon>Pyramimonadaceae</taxon>
        <taxon>Cymbomonas</taxon>
    </lineage>
</organism>
<dbReference type="GO" id="GO:0006694">
    <property type="term" value="P:steroid biosynthetic process"/>
    <property type="evidence" value="ECO:0007669"/>
    <property type="project" value="UniProtKB-KW"/>
</dbReference>